<dbReference type="EMBL" id="BAAARW010000003">
    <property type="protein sequence ID" value="GAA2404601.1"/>
    <property type="molecule type" value="Genomic_DNA"/>
</dbReference>
<dbReference type="InterPro" id="IPR050266">
    <property type="entry name" value="AB_hydrolase_sf"/>
</dbReference>
<name>A0ABP5VJ28_9ACTN</name>
<keyword evidence="2" id="KW-0378">Hydrolase</keyword>
<dbReference type="Pfam" id="PF00561">
    <property type="entry name" value="Abhydrolase_1"/>
    <property type="match status" value="1"/>
</dbReference>
<accession>A0ABP5VJ28</accession>
<dbReference type="PANTHER" id="PTHR43798">
    <property type="entry name" value="MONOACYLGLYCEROL LIPASE"/>
    <property type="match status" value="1"/>
</dbReference>
<comment type="caution">
    <text evidence="2">The sequence shown here is derived from an EMBL/GenBank/DDBJ whole genome shotgun (WGS) entry which is preliminary data.</text>
</comment>
<dbReference type="RefSeq" id="WP_344587302.1">
    <property type="nucleotide sequence ID" value="NZ_BAAARW010000003.1"/>
</dbReference>
<evidence type="ECO:0000313" key="2">
    <source>
        <dbReference type="EMBL" id="GAA2404601.1"/>
    </source>
</evidence>
<gene>
    <name evidence="2" type="ORF">GCM10010191_10420</name>
</gene>
<keyword evidence="3" id="KW-1185">Reference proteome</keyword>
<evidence type="ECO:0000259" key="1">
    <source>
        <dbReference type="Pfam" id="PF00561"/>
    </source>
</evidence>
<evidence type="ECO:0000313" key="3">
    <source>
        <dbReference type="Proteomes" id="UP001501231"/>
    </source>
</evidence>
<sequence>MTIWTDLTGIDYAVRHIDVGGLRTRALQAGDGEAIIFLHGTSGHLEAFVRNFPAHAAGYACHAIDMIGHGYTDGPGEPYRIPRYVEHVLGYLDACGIDRAHFVGESLGGWVAGRLAADHPDRVGRLTLVAPGGTVADPAVMERIKTSTRAAVAADDVGLTRKRLHLLMHDPAASVSEELVDVRHAIYHRPAFVKAIDDLLCLQEIENRREDLLTPEQMGRITAPTLIVWGAQNPFGDVPEAHRMNASIPGSRLEIFGECGHWPQHEHADRFNALNLAFLAEERA</sequence>
<feature type="domain" description="AB hydrolase-1" evidence="1">
    <location>
        <begin position="34"/>
        <end position="268"/>
    </location>
</feature>
<dbReference type="Proteomes" id="UP001501231">
    <property type="component" value="Unassembled WGS sequence"/>
</dbReference>
<organism evidence="2 3">
    <name type="scientific">Actinomadura vinacea</name>
    <dbReference type="NCBI Taxonomy" id="115336"/>
    <lineage>
        <taxon>Bacteria</taxon>
        <taxon>Bacillati</taxon>
        <taxon>Actinomycetota</taxon>
        <taxon>Actinomycetes</taxon>
        <taxon>Streptosporangiales</taxon>
        <taxon>Thermomonosporaceae</taxon>
        <taxon>Actinomadura</taxon>
    </lineage>
</organism>
<dbReference type="SUPFAM" id="SSF53474">
    <property type="entry name" value="alpha/beta-Hydrolases"/>
    <property type="match status" value="1"/>
</dbReference>
<proteinExistence type="predicted"/>
<dbReference type="InterPro" id="IPR000073">
    <property type="entry name" value="AB_hydrolase_1"/>
</dbReference>
<protein>
    <submittedName>
        <fullName evidence="2">Alpha/beta fold hydrolase</fullName>
    </submittedName>
</protein>
<dbReference type="PRINTS" id="PR00111">
    <property type="entry name" value="ABHYDROLASE"/>
</dbReference>
<reference evidence="3" key="1">
    <citation type="journal article" date="2019" name="Int. J. Syst. Evol. Microbiol.">
        <title>The Global Catalogue of Microorganisms (GCM) 10K type strain sequencing project: providing services to taxonomists for standard genome sequencing and annotation.</title>
        <authorList>
            <consortium name="The Broad Institute Genomics Platform"/>
            <consortium name="The Broad Institute Genome Sequencing Center for Infectious Disease"/>
            <person name="Wu L."/>
            <person name="Ma J."/>
        </authorList>
    </citation>
    <scope>NUCLEOTIDE SEQUENCE [LARGE SCALE GENOMIC DNA]</scope>
    <source>
        <strain evidence="3">JCM 3325</strain>
    </source>
</reference>
<dbReference type="GO" id="GO:0016787">
    <property type="term" value="F:hydrolase activity"/>
    <property type="evidence" value="ECO:0007669"/>
    <property type="project" value="UniProtKB-KW"/>
</dbReference>
<dbReference type="Gene3D" id="3.40.50.1820">
    <property type="entry name" value="alpha/beta hydrolase"/>
    <property type="match status" value="1"/>
</dbReference>
<dbReference type="InterPro" id="IPR029058">
    <property type="entry name" value="AB_hydrolase_fold"/>
</dbReference>
<dbReference type="PANTHER" id="PTHR43798:SF33">
    <property type="entry name" value="HYDROLASE, PUTATIVE (AFU_ORTHOLOGUE AFUA_2G14860)-RELATED"/>
    <property type="match status" value="1"/>
</dbReference>